<protein>
    <submittedName>
        <fullName evidence="2">Uncharacterized protein</fullName>
    </submittedName>
</protein>
<dbReference type="Gene3D" id="3.30.2350.10">
    <property type="entry name" value="Pseudouridine synthase"/>
    <property type="match status" value="1"/>
</dbReference>
<name>A0A7R8WTA4_9CRUS</name>
<organism evidence="2">
    <name type="scientific">Cyprideis torosa</name>
    <dbReference type="NCBI Taxonomy" id="163714"/>
    <lineage>
        <taxon>Eukaryota</taxon>
        <taxon>Metazoa</taxon>
        <taxon>Ecdysozoa</taxon>
        <taxon>Arthropoda</taxon>
        <taxon>Crustacea</taxon>
        <taxon>Oligostraca</taxon>
        <taxon>Ostracoda</taxon>
        <taxon>Podocopa</taxon>
        <taxon>Podocopida</taxon>
        <taxon>Cytherocopina</taxon>
        <taxon>Cytheroidea</taxon>
        <taxon>Cytherideidae</taxon>
        <taxon>Cyprideis</taxon>
    </lineage>
</organism>
<dbReference type="PANTHER" id="PTHR21600:SF44">
    <property type="entry name" value="RIBOSOMAL LARGE SUBUNIT PSEUDOURIDINE SYNTHASE D"/>
    <property type="match status" value="1"/>
</dbReference>
<dbReference type="PANTHER" id="PTHR21600">
    <property type="entry name" value="MITOCHONDRIAL RNA PSEUDOURIDINE SYNTHASE"/>
    <property type="match status" value="1"/>
</dbReference>
<dbReference type="InterPro" id="IPR006145">
    <property type="entry name" value="PsdUridine_synth_RsuA/RluA"/>
</dbReference>
<accession>A0A7R8WTA4</accession>
<dbReference type="SUPFAM" id="SSF55120">
    <property type="entry name" value="Pseudouridine synthase"/>
    <property type="match status" value="1"/>
</dbReference>
<dbReference type="GO" id="GO:0009982">
    <property type="term" value="F:pseudouridine synthase activity"/>
    <property type="evidence" value="ECO:0007669"/>
    <property type="project" value="InterPro"/>
</dbReference>
<dbReference type="GO" id="GO:0003723">
    <property type="term" value="F:RNA binding"/>
    <property type="evidence" value="ECO:0007669"/>
    <property type="project" value="InterPro"/>
</dbReference>
<proteinExistence type="inferred from homology"/>
<sequence>MVVAKNDMAHQGLSAQLQDRTLSRIYRAFVWRAPTILKGTVDMPIGRDSVNRVKMGIMMKSGREAVTQYLLCEKYDEAASLVECKLQTGRTHQIRVHMHHIKHPLIGDPLYGLPNQEGAALLKRAGYEPEIIEQIMAFGRQALHAAEIGFIHPRSGEEMHFTCDMPETITCPSLISA</sequence>
<gene>
    <name evidence="2" type="ORF">CTOB1V02_LOCUS15528</name>
</gene>
<dbReference type="EMBL" id="OB691103">
    <property type="protein sequence ID" value="CAD7237713.1"/>
    <property type="molecule type" value="Genomic_DNA"/>
</dbReference>
<dbReference type="AlphaFoldDB" id="A0A7R8WTA4"/>
<dbReference type="InterPro" id="IPR020103">
    <property type="entry name" value="PsdUridine_synth_cat_dom_sf"/>
</dbReference>
<reference evidence="2" key="1">
    <citation type="submission" date="2020-11" db="EMBL/GenBank/DDBJ databases">
        <authorList>
            <person name="Tran Van P."/>
        </authorList>
    </citation>
    <scope>NUCLEOTIDE SEQUENCE</scope>
</reference>
<evidence type="ECO:0000256" key="1">
    <source>
        <dbReference type="ARBA" id="ARBA00010876"/>
    </source>
</evidence>
<dbReference type="Pfam" id="PF00849">
    <property type="entry name" value="PseudoU_synth_2"/>
    <property type="match status" value="1"/>
</dbReference>
<comment type="similarity">
    <text evidence="1">Belongs to the pseudouridine synthase RluA family.</text>
</comment>
<dbReference type="OrthoDB" id="428658at2759"/>
<dbReference type="CDD" id="cd02869">
    <property type="entry name" value="PseudoU_synth_RluA_like"/>
    <property type="match status" value="1"/>
</dbReference>
<evidence type="ECO:0000313" key="2">
    <source>
        <dbReference type="EMBL" id="CAD7237713.1"/>
    </source>
</evidence>
<dbReference type="GO" id="GO:0000455">
    <property type="term" value="P:enzyme-directed rRNA pseudouridine synthesis"/>
    <property type="evidence" value="ECO:0007669"/>
    <property type="project" value="TreeGrafter"/>
</dbReference>
<dbReference type="InterPro" id="IPR050188">
    <property type="entry name" value="RluA_PseudoU_synthase"/>
</dbReference>